<comment type="similarity">
    <text evidence="1">Belongs to the ComF/GntX family.</text>
</comment>
<name>B3EGU4_CHLL2</name>
<dbReference type="HOGENOM" id="CLU_054549_1_0_10"/>
<dbReference type="InterPro" id="IPR029057">
    <property type="entry name" value="PRTase-like"/>
</dbReference>
<keyword evidence="3" id="KW-0328">Glycosyltransferase</keyword>
<dbReference type="CDD" id="cd06223">
    <property type="entry name" value="PRTases_typeI"/>
    <property type="match status" value="1"/>
</dbReference>
<protein>
    <submittedName>
        <fullName evidence="3">Phosphoribosyltransferase</fullName>
    </submittedName>
</protein>
<dbReference type="PANTHER" id="PTHR47505:SF1">
    <property type="entry name" value="DNA UTILIZATION PROTEIN YHGH"/>
    <property type="match status" value="1"/>
</dbReference>
<evidence type="ECO:0000313" key="3">
    <source>
        <dbReference type="EMBL" id="ACD91207.1"/>
    </source>
</evidence>
<dbReference type="Gene3D" id="3.40.50.2020">
    <property type="match status" value="1"/>
</dbReference>
<dbReference type="KEGG" id="cli:Clim_2183"/>
<dbReference type="RefSeq" id="WP_012467075.1">
    <property type="nucleotide sequence ID" value="NC_010803.1"/>
</dbReference>
<dbReference type="AlphaFoldDB" id="B3EGU4"/>
<keyword evidence="3" id="KW-0808">Transferase</keyword>
<accession>B3EGU4</accession>
<dbReference type="InterPro" id="IPR000836">
    <property type="entry name" value="PRTase_dom"/>
</dbReference>
<feature type="domain" description="Phosphoribosyltransferase" evidence="2">
    <location>
        <begin position="140"/>
        <end position="225"/>
    </location>
</feature>
<dbReference type="EMBL" id="CP001097">
    <property type="protein sequence ID" value="ACD91207.1"/>
    <property type="molecule type" value="Genomic_DNA"/>
</dbReference>
<gene>
    <name evidence="3" type="ordered locus">Clim_2183</name>
</gene>
<evidence type="ECO:0000313" key="4">
    <source>
        <dbReference type="Proteomes" id="UP000008841"/>
    </source>
</evidence>
<dbReference type="PANTHER" id="PTHR47505">
    <property type="entry name" value="DNA UTILIZATION PROTEIN YHGH"/>
    <property type="match status" value="1"/>
</dbReference>
<dbReference type="Proteomes" id="UP000008841">
    <property type="component" value="Chromosome"/>
</dbReference>
<organism evidence="3 4">
    <name type="scientific">Chlorobium limicola (strain DSM 245 / NBRC 103803 / 6330)</name>
    <dbReference type="NCBI Taxonomy" id="290315"/>
    <lineage>
        <taxon>Bacteria</taxon>
        <taxon>Pseudomonadati</taxon>
        <taxon>Chlorobiota</taxon>
        <taxon>Chlorobiia</taxon>
        <taxon>Chlorobiales</taxon>
        <taxon>Chlorobiaceae</taxon>
        <taxon>Chlorobium/Pelodictyon group</taxon>
        <taxon>Chlorobium</taxon>
    </lineage>
</organism>
<sequence length="230" mass="25269">MKERLFHFLFPEVCIVCGKLLMPSEYGCCSSCMNAFETFPDCTAAGHTLLHSIESHFRGKCSFERAYCRYVYHRNSPLQKALHAMKYEGMFNLGKAFGRELGVWILDAVPSESIDCLVPVPLHPLKRIDRSFNQAEKIAEGMAEVFHKPVRSDILVRTVYTATQTGLAISERRKNLEGAFRTPLSDIPGRILLVDDVVTTGSTVVAAASALRNGGAGSISVAALALTGKE</sequence>
<dbReference type="SUPFAM" id="SSF53271">
    <property type="entry name" value="PRTase-like"/>
    <property type="match status" value="1"/>
</dbReference>
<evidence type="ECO:0000256" key="1">
    <source>
        <dbReference type="ARBA" id="ARBA00008007"/>
    </source>
</evidence>
<dbReference type="STRING" id="290315.Clim_2183"/>
<dbReference type="eggNOG" id="COG1040">
    <property type="taxonomic scope" value="Bacteria"/>
</dbReference>
<dbReference type="InterPro" id="IPR051910">
    <property type="entry name" value="ComF/GntX_DNA_util-trans"/>
</dbReference>
<evidence type="ECO:0000259" key="2">
    <source>
        <dbReference type="Pfam" id="PF00156"/>
    </source>
</evidence>
<proteinExistence type="inferred from homology"/>
<dbReference type="Pfam" id="PF00156">
    <property type="entry name" value="Pribosyltran"/>
    <property type="match status" value="1"/>
</dbReference>
<dbReference type="GO" id="GO:0016757">
    <property type="term" value="F:glycosyltransferase activity"/>
    <property type="evidence" value="ECO:0007669"/>
    <property type="project" value="UniProtKB-KW"/>
</dbReference>
<reference evidence="3 4" key="1">
    <citation type="submission" date="2008-05" db="EMBL/GenBank/DDBJ databases">
        <title>Complete sequence of Chlorobium limicola DSM 245.</title>
        <authorList>
            <consortium name="US DOE Joint Genome Institute"/>
            <person name="Lucas S."/>
            <person name="Copeland A."/>
            <person name="Lapidus A."/>
            <person name="Glavina del Rio T."/>
            <person name="Dalin E."/>
            <person name="Tice H."/>
            <person name="Bruce D."/>
            <person name="Goodwin L."/>
            <person name="Pitluck S."/>
            <person name="Schmutz J."/>
            <person name="Larimer F."/>
            <person name="Land M."/>
            <person name="Hauser L."/>
            <person name="Kyrpides N."/>
            <person name="Ovchinnikova G."/>
            <person name="Zhao F."/>
            <person name="Li T."/>
            <person name="Liu Z."/>
            <person name="Overmann J."/>
            <person name="Bryant D.A."/>
            <person name="Richardson P."/>
        </authorList>
    </citation>
    <scope>NUCLEOTIDE SEQUENCE [LARGE SCALE GENOMIC DNA]</scope>
    <source>
        <strain evidence="4">DSM 245 / NBRC 103803 / 6330</strain>
    </source>
</reference>
<dbReference type="OrthoDB" id="9779910at2"/>